<comment type="caution">
    <text evidence="1">The sequence shown here is derived from an EMBL/GenBank/DDBJ whole genome shotgun (WGS) entry which is preliminary data.</text>
</comment>
<dbReference type="Proteomes" id="UP000521872">
    <property type="component" value="Unassembled WGS sequence"/>
</dbReference>
<name>A0A8H4QSI6_9AGAR</name>
<gene>
    <name evidence="1" type="ORF">D9613_008511</name>
</gene>
<evidence type="ECO:0000313" key="2">
    <source>
        <dbReference type="Proteomes" id="UP000521872"/>
    </source>
</evidence>
<dbReference type="EMBL" id="JAACJL010000031">
    <property type="protein sequence ID" value="KAF4616610.1"/>
    <property type="molecule type" value="Genomic_DNA"/>
</dbReference>
<proteinExistence type="predicted"/>
<keyword evidence="2" id="KW-1185">Reference proteome</keyword>
<accession>A0A8H4QSI6</accession>
<evidence type="ECO:0000313" key="1">
    <source>
        <dbReference type="EMBL" id="KAF4616610.1"/>
    </source>
</evidence>
<organism evidence="1 2">
    <name type="scientific">Agrocybe pediades</name>
    <dbReference type="NCBI Taxonomy" id="84607"/>
    <lineage>
        <taxon>Eukaryota</taxon>
        <taxon>Fungi</taxon>
        <taxon>Dikarya</taxon>
        <taxon>Basidiomycota</taxon>
        <taxon>Agaricomycotina</taxon>
        <taxon>Agaricomycetes</taxon>
        <taxon>Agaricomycetidae</taxon>
        <taxon>Agaricales</taxon>
        <taxon>Agaricineae</taxon>
        <taxon>Strophariaceae</taxon>
        <taxon>Agrocybe</taxon>
    </lineage>
</organism>
<protein>
    <submittedName>
        <fullName evidence="1">Uncharacterized protein</fullName>
    </submittedName>
</protein>
<reference evidence="1 2" key="1">
    <citation type="submission" date="2019-12" db="EMBL/GenBank/DDBJ databases">
        <authorList>
            <person name="Floudas D."/>
            <person name="Bentzer J."/>
            <person name="Ahren D."/>
            <person name="Johansson T."/>
            <person name="Persson P."/>
            <person name="Tunlid A."/>
        </authorList>
    </citation>
    <scope>NUCLEOTIDE SEQUENCE [LARGE SCALE GENOMIC DNA]</scope>
    <source>
        <strain evidence="1 2">CBS 102.39</strain>
    </source>
</reference>
<dbReference type="AlphaFoldDB" id="A0A8H4QSI6"/>
<sequence length="104" mass="11563">MLAIPSLVPSSSQDWYNLDLHNYIDAQPQTGNLIFQPCVIQNTYVSMLAILRPTAQTTVTVLANTTNLHDPQRRRAAFDPVTSSSYRFPLEAASLNDTPISTQQ</sequence>